<dbReference type="PANTHER" id="PTHR11533">
    <property type="entry name" value="PROTEASE M1 ZINC METALLOPROTEASE"/>
    <property type="match status" value="1"/>
</dbReference>
<dbReference type="Gene3D" id="1.10.390.10">
    <property type="entry name" value="Neutral Protease Domain 2"/>
    <property type="match status" value="1"/>
</dbReference>
<dbReference type="InterPro" id="IPR050344">
    <property type="entry name" value="Peptidase_M1_aminopeptidases"/>
</dbReference>
<keyword evidence="2" id="KW-0732">Signal</keyword>
<dbReference type="RefSeq" id="WP_345519784.1">
    <property type="nucleotide sequence ID" value="NZ_BAABKM010000002.1"/>
</dbReference>
<feature type="signal peptide" evidence="2">
    <location>
        <begin position="1"/>
        <end position="41"/>
    </location>
</feature>
<feature type="chain" id="PRO_5046927081" description="Peptidase M1 membrane alanine aminopeptidase domain-containing protein" evidence="2">
    <location>
        <begin position="42"/>
        <end position="1828"/>
    </location>
</feature>
<dbReference type="SUPFAM" id="SSF63737">
    <property type="entry name" value="Leukotriene A4 hydrolase N-terminal domain"/>
    <property type="match status" value="1"/>
</dbReference>
<feature type="region of interest" description="Disordered" evidence="1">
    <location>
        <begin position="1365"/>
        <end position="1387"/>
    </location>
</feature>
<dbReference type="InterPro" id="IPR014782">
    <property type="entry name" value="Peptidase_M1_dom"/>
</dbReference>
<dbReference type="Gene3D" id="2.60.40.1730">
    <property type="entry name" value="tricorn interacting facor f3 domain"/>
    <property type="match status" value="1"/>
</dbReference>
<protein>
    <recommendedName>
        <fullName evidence="3">Peptidase M1 membrane alanine aminopeptidase domain-containing protein</fullName>
    </recommendedName>
</protein>
<dbReference type="EMBL" id="BAABKM010000002">
    <property type="protein sequence ID" value="GAA4696173.1"/>
    <property type="molecule type" value="Genomic_DNA"/>
</dbReference>
<evidence type="ECO:0000259" key="3">
    <source>
        <dbReference type="Pfam" id="PF01433"/>
    </source>
</evidence>
<dbReference type="Gene3D" id="2.60.40.2700">
    <property type="match status" value="13"/>
</dbReference>
<organism evidence="4 5">
    <name type="scientific">Nocardioides conyzicola</name>
    <dbReference type="NCBI Taxonomy" id="1651781"/>
    <lineage>
        <taxon>Bacteria</taxon>
        <taxon>Bacillati</taxon>
        <taxon>Actinomycetota</taxon>
        <taxon>Actinomycetes</taxon>
        <taxon>Propionibacteriales</taxon>
        <taxon>Nocardioidaceae</taxon>
        <taxon>Nocardioides</taxon>
    </lineage>
</organism>
<reference evidence="5" key="1">
    <citation type="journal article" date="2019" name="Int. J. Syst. Evol. Microbiol.">
        <title>The Global Catalogue of Microorganisms (GCM) 10K type strain sequencing project: providing services to taxonomists for standard genome sequencing and annotation.</title>
        <authorList>
            <consortium name="The Broad Institute Genomics Platform"/>
            <consortium name="The Broad Institute Genome Sequencing Center for Infectious Disease"/>
            <person name="Wu L."/>
            <person name="Ma J."/>
        </authorList>
    </citation>
    <scope>NUCLEOTIDE SEQUENCE [LARGE SCALE GENOMIC DNA]</scope>
    <source>
        <strain evidence="5">JCM 18531</strain>
    </source>
</reference>
<sequence>MSFVSTQTSTSRVGRYVGRALALTLAAGALATTQLTGTAYAADAVSGAQTAGDSLFPNQGNGGYDVSHYDIKLKADFVTATANAAVGTSTVATTTTIDAATTGAPLSSYSLDFQGSTGNLAASTYDVDTVTVNGAPATFTRIEASSTTAATADNHKLIITPATPVEGSFTTVVTAHGAPVIHFDTDGSAEGWNNTTDGATFVNQPVGSMTLFPNNNTPRDKATYTVSVDVPSTLKTSNYANAGGKPYPSAVAGNGELVSKTPNDDGSRTTWVWNETKQMASELSMISIGRYDVYESDITLASGRVLHEWSFIDPAISVANQNTTQVSRSQFKSLLDFYESKYGPYPGNSTGVVTDVVPSTINYALETQDRPFFPNSAGGSFYHEIMHQWWGDNVSPTDWNDITLNEGPATYAPYQFAFESSGTSNTTTEQAVYATWNSASPTSSTFTIAGAAMTNGNQLFGQQVYAKGAMSLEALRTAIGAADFETLMRQYQLTYGGGQISGRRTAAFEALAESISGRDLTAFFQSWWFSNTKPAWQVKFNLNVAGPTTQVNPGDALTYTLSARNTGKIAMPAGGTVITLDVGDVLDDATIGTLPANVTLDGSTLTWSVPATALAATATVDVPFTAVAATTGKTLKAVARASTLGGTCLSCTATTVVGNAPISPAPVPTITGGTPTVGVPLTADTTGWADGTTFGYQWFLDGTPVPGATSATYTPASDVVGLPVTVRVTGTLAGFNPTTQTSAATAVGVRATMTTGTPTISGTPKIGQRLTVDRGTWQAGTVFTYQWRANGTNISGATGPSYVPAVASQVGQTIDVVVTGTRAGYTTASKTSAATTAVAAGDALASTPTPTFTGTPKVGVPFAPNYGSWDDGVTTTFTWQANGTNIGGATTGSFTPTATQLGQTLTVTVTGTKAGITAVTKISAGSDAVVAGTQTLQPTPTITGTPRVGTAVTGVQGTWDTGTTKTNKWYADGVEIAGATGTTYTPTVAQIGQVLTYEVTSTRSGYTTVTKTSEGKTIVGVQTLQPTPTIVGTPQVGHELTTSSTWDDGTSQAFQWYADDVAIDGAVSPWFTPGASEVGAAITVKVTSTKPDYETVSKTSDPTAPVAKGDLASTPVPTISGTAKVGRELAAVPGTWDDGVELAYQWLADGTPVDGATGTTYTPGAGKVGAVVTVAVTGTKAGYDPVTKTSEATGPVAQGDLSSTPVPTISGTPKVGATLTAHPGDWDADTELAYQWLADGTPVDGATGTTYTPGPGKVGAVVTVAVTGTKTGYDPVTKTSEATSPVAQGDLVDTPVPTITGTPKVGVALTAVPGTWDDGVELTYQWLADGTPVDGATGTTYTPGAGKVGAVVTVAVTGTKTGYDPVTRTSEATGPVAQGDLSSTPVPTITGTPKVGATLTAHPGDWDADTELAYQWLADGKPVSGATEETFEPAFGQLDAAITVRVTGTKTGYEPVSRTSNATAAVGLGDQTSTPTPAVMGTPQVGGTLSIDRGSWDDGVVFDYAWSADGQPIEGATDFFYHPSADDLGAVITVSVTGRKSGYVPVTKTSEATSAVVAGELESTPTPVISGVTKVGETLTAAPGAWDDGTDLAYQWFAGEDAIAGATGATYVVAPADLGKQLRVRVSGSKAGYVGVARSSDLTATIGLGDLVSTPTPAITGAAKVGTVLKAVTGTWDDGVTLSYQWLRGSTPISGATGSSYPLVAADAGSKITLRVTGTKTGYSPASTVSLATATVAKGKLATHPKPVIQGVAKVGRTLKVKPVKWETGVKLTYKWYAGSTPISGATKTSYKVKKAQAGKKLHVVVTATKAGYTTVSASSAATAKLKP</sequence>
<dbReference type="InterPro" id="IPR027268">
    <property type="entry name" value="Peptidase_M4/M1_CTD_sf"/>
</dbReference>
<gene>
    <name evidence="4" type="ORF">GCM10023349_09580</name>
</gene>
<accession>A0ABP8WZJ6</accession>
<evidence type="ECO:0000256" key="1">
    <source>
        <dbReference type="SAM" id="MobiDB-lite"/>
    </source>
</evidence>
<evidence type="ECO:0000313" key="4">
    <source>
        <dbReference type="EMBL" id="GAA4696173.1"/>
    </source>
</evidence>
<feature type="compositionally biased region" description="Polar residues" evidence="1">
    <location>
        <begin position="1093"/>
        <end position="1102"/>
    </location>
</feature>
<keyword evidence="5" id="KW-1185">Reference proteome</keyword>
<dbReference type="Proteomes" id="UP001499974">
    <property type="component" value="Unassembled WGS sequence"/>
</dbReference>
<name>A0ABP8WZJ6_9ACTN</name>
<evidence type="ECO:0000256" key="2">
    <source>
        <dbReference type="SAM" id="SignalP"/>
    </source>
</evidence>
<dbReference type="SUPFAM" id="SSF55486">
    <property type="entry name" value="Metalloproteases ('zincins'), catalytic domain"/>
    <property type="match status" value="1"/>
</dbReference>
<feature type="region of interest" description="Disordered" evidence="1">
    <location>
        <begin position="241"/>
        <end position="266"/>
    </location>
</feature>
<proteinExistence type="predicted"/>
<feature type="domain" description="Peptidase M1 membrane alanine aminopeptidase" evidence="3">
    <location>
        <begin position="382"/>
        <end position="527"/>
    </location>
</feature>
<feature type="region of interest" description="Disordered" evidence="1">
    <location>
        <begin position="1093"/>
        <end position="1113"/>
    </location>
</feature>
<dbReference type="InterPro" id="IPR042097">
    <property type="entry name" value="Aminopeptidase_N-like_N_sf"/>
</dbReference>
<evidence type="ECO:0000313" key="5">
    <source>
        <dbReference type="Proteomes" id="UP001499974"/>
    </source>
</evidence>
<dbReference type="Pfam" id="PF01433">
    <property type="entry name" value="Peptidase_M1"/>
    <property type="match status" value="1"/>
</dbReference>
<comment type="caution">
    <text evidence="4">The sequence shown here is derived from an EMBL/GenBank/DDBJ whole genome shotgun (WGS) entry which is preliminary data.</text>
</comment>